<name>A0ACC0CCL4_CATRO</name>
<accession>A0ACC0CCL4</accession>
<evidence type="ECO:0000313" key="2">
    <source>
        <dbReference type="Proteomes" id="UP001060085"/>
    </source>
</evidence>
<dbReference type="EMBL" id="CM044701">
    <property type="protein sequence ID" value="KAI5682526.1"/>
    <property type="molecule type" value="Genomic_DNA"/>
</dbReference>
<comment type="caution">
    <text evidence="1">The sequence shown here is derived from an EMBL/GenBank/DDBJ whole genome shotgun (WGS) entry which is preliminary data.</text>
</comment>
<reference evidence="2" key="1">
    <citation type="journal article" date="2023" name="Nat. Plants">
        <title>Single-cell RNA sequencing provides a high-resolution roadmap for understanding the multicellular compartmentation of specialized metabolism.</title>
        <authorList>
            <person name="Sun S."/>
            <person name="Shen X."/>
            <person name="Li Y."/>
            <person name="Li Y."/>
            <person name="Wang S."/>
            <person name="Li R."/>
            <person name="Zhang H."/>
            <person name="Shen G."/>
            <person name="Guo B."/>
            <person name="Wei J."/>
            <person name="Xu J."/>
            <person name="St-Pierre B."/>
            <person name="Chen S."/>
            <person name="Sun C."/>
        </authorList>
    </citation>
    <scope>NUCLEOTIDE SEQUENCE [LARGE SCALE GENOMIC DNA]</scope>
</reference>
<sequence length="320" mass="36413">MREKESVANEMKKKSISEDKRIEGQDVSKEKSRDEKVKTGRKMSDQKEKSAMEEKKKVGQGSFNEGQSVIGSIFTSLEKWECTKSVVSTKESKGKTKESECLIGNHESLKEQENKEKQDKIENVGNLKVNPFTYEQALDVAQVLKCSSPCAYLEKQLLDSVHRISLCYHVLKFLRDNLFFDHIIASFLSACAFMHGARFIYSLDVLLKVVMLRELVGYLFVYVMFFMLSLKGKFLAKNVYALESIVVHTSLILQCVNRVLKIYLSRIHEGTSRSVENPGMWELQLLTRSLMGLGLTQDLVQVRMCARLCMGGETMGFAQT</sequence>
<evidence type="ECO:0000313" key="1">
    <source>
        <dbReference type="EMBL" id="KAI5682526.1"/>
    </source>
</evidence>
<gene>
    <name evidence="1" type="ORF">M9H77_03754</name>
</gene>
<proteinExistence type="predicted"/>
<dbReference type="Proteomes" id="UP001060085">
    <property type="component" value="Linkage Group LG01"/>
</dbReference>
<protein>
    <submittedName>
        <fullName evidence="1">Uncharacterized protein</fullName>
    </submittedName>
</protein>
<organism evidence="1 2">
    <name type="scientific">Catharanthus roseus</name>
    <name type="common">Madagascar periwinkle</name>
    <name type="synonym">Vinca rosea</name>
    <dbReference type="NCBI Taxonomy" id="4058"/>
    <lineage>
        <taxon>Eukaryota</taxon>
        <taxon>Viridiplantae</taxon>
        <taxon>Streptophyta</taxon>
        <taxon>Embryophyta</taxon>
        <taxon>Tracheophyta</taxon>
        <taxon>Spermatophyta</taxon>
        <taxon>Magnoliopsida</taxon>
        <taxon>eudicotyledons</taxon>
        <taxon>Gunneridae</taxon>
        <taxon>Pentapetalae</taxon>
        <taxon>asterids</taxon>
        <taxon>lamiids</taxon>
        <taxon>Gentianales</taxon>
        <taxon>Apocynaceae</taxon>
        <taxon>Rauvolfioideae</taxon>
        <taxon>Vinceae</taxon>
        <taxon>Catharanthinae</taxon>
        <taxon>Catharanthus</taxon>
    </lineage>
</organism>
<keyword evidence="2" id="KW-1185">Reference proteome</keyword>